<dbReference type="RefSeq" id="WP_379902575.1">
    <property type="nucleotide sequence ID" value="NZ_JBHRTR010000029.1"/>
</dbReference>
<dbReference type="SUPFAM" id="SSF55120">
    <property type="entry name" value="Pseudouridine synthase"/>
    <property type="match status" value="1"/>
</dbReference>
<evidence type="ECO:0000256" key="1">
    <source>
        <dbReference type="ARBA" id="ARBA00000073"/>
    </source>
</evidence>
<evidence type="ECO:0000259" key="8">
    <source>
        <dbReference type="SMART" id="SM00363"/>
    </source>
</evidence>
<feature type="compositionally biased region" description="Basic and acidic residues" evidence="7">
    <location>
        <begin position="204"/>
        <end position="213"/>
    </location>
</feature>
<comment type="catalytic activity">
    <reaction evidence="1">
        <text>a uridine in RNA = a pseudouridine in RNA</text>
        <dbReference type="Rhea" id="RHEA:48348"/>
        <dbReference type="Rhea" id="RHEA-COMP:12068"/>
        <dbReference type="Rhea" id="RHEA-COMP:12069"/>
        <dbReference type="ChEBI" id="CHEBI:65314"/>
        <dbReference type="ChEBI" id="CHEBI:65315"/>
    </reaction>
</comment>
<dbReference type="InterPro" id="IPR020103">
    <property type="entry name" value="PsdUridine_synth_cat_dom_sf"/>
</dbReference>
<dbReference type="EMBL" id="JBHRTR010000029">
    <property type="protein sequence ID" value="MFC3228934.1"/>
    <property type="molecule type" value="Genomic_DNA"/>
</dbReference>
<dbReference type="PROSITE" id="PS50889">
    <property type="entry name" value="S4"/>
    <property type="match status" value="1"/>
</dbReference>
<proteinExistence type="inferred from homology"/>
<dbReference type="InterPro" id="IPR000748">
    <property type="entry name" value="PsdUridine_synth_RsuA/RluB/E/F"/>
</dbReference>
<feature type="region of interest" description="Disordered" evidence="7">
    <location>
        <begin position="192"/>
        <end position="213"/>
    </location>
</feature>
<feature type="compositionally biased region" description="Low complexity" evidence="7">
    <location>
        <begin position="14"/>
        <end position="23"/>
    </location>
</feature>
<dbReference type="PANTHER" id="PTHR47683">
    <property type="entry name" value="PSEUDOURIDINE SYNTHASE FAMILY PROTEIN-RELATED"/>
    <property type="match status" value="1"/>
</dbReference>
<feature type="domain" description="RNA-binding S4" evidence="8">
    <location>
        <begin position="26"/>
        <end position="84"/>
    </location>
</feature>
<reference evidence="10" key="1">
    <citation type="journal article" date="2019" name="Int. J. Syst. Evol. Microbiol.">
        <title>The Global Catalogue of Microorganisms (GCM) 10K type strain sequencing project: providing services to taxonomists for standard genome sequencing and annotation.</title>
        <authorList>
            <consortium name="The Broad Institute Genomics Platform"/>
            <consortium name="The Broad Institute Genome Sequencing Center for Infectious Disease"/>
            <person name="Wu L."/>
            <person name="Ma J."/>
        </authorList>
    </citation>
    <scope>NUCLEOTIDE SEQUENCE [LARGE SCALE GENOMIC DNA]</scope>
    <source>
        <strain evidence="10">KCTC 42964</strain>
    </source>
</reference>
<evidence type="ECO:0000256" key="6">
    <source>
        <dbReference type="RuleBase" id="RU003887"/>
    </source>
</evidence>
<keyword evidence="4 6" id="KW-0413">Isomerase</keyword>
<dbReference type="EC" id="5.4.99.-" evidence="6"/>
<keyword evidence="3 5" id="KW-0694">RNA-binding</keyword>
<dbReference type="Pfam" id="PF01479">
    <property type="entry name" value="S4"/>
    <property type="match status" value="1"/>
</dbReference>
<dbReference type="InterPro" id="IPR006145">
    <property type="entry name" value="PsdUridine_synth_RsuA/RluA"/>
</dbReference>
<dbReference type="CDD" id="cd00165">
    <property type="entry name" value="S4"/>
    <property type="match status" value="1"/>
</dbReference>
<protein>
    <recommendedName>
        <fullName evidence="6">Pseudouridine synthase</fullName>
        <ecNumber evidence="6">5.4.99.-</ecNumber>
    </recommendedName>
</protein>
<evidence type="ECO:0000256" key="4">
    <source>
        <dbReference type="ARBA" id="ARBA00023235"/>
    </source>
</evidence>
<dbReference type="GO" id="GO:0016853">
    <property type="term" value="F:isomerase activity"/>
    <property type="evidence" value="ECO:0007669"/>
    <property type="project" value="UniProtKB-KW"/>
</dbReference>
<dbReference type="InterPro" id="IPR020094">
    <property type="entry name" value="TruA/RsuA/RluB/E/F_N"/>
</dbReference>
<accession>A0ABV7L304</accession>
<dbReference type="Gene3D" id="3.30.70.580">
    <property type="entry name" value="Pseudouridine synthase I, catalytic domain, N-terminal subdomain"/>
    <property type="match status" value="1"/>
</dbReference>
<evidence type="ECO:0000256" key="3">
    <source>
        <dbReference type="ARBA" id="ARBA00022884"/>
    </source>
</evidence>
<comment type="similarity">
    <text evidence="2 6">Belongs to the pseudouridine synthase RsuA family.</text>
</comment>
<dbReference type="InterPro" id="IPR036986">
    <property type="entry name" value="S4_RNA-bd_sf"/>
</dbReference>
<dbReference type="PANTHER" id="PTHR47683:SF3">
    <property type="entry name" value="RIBOSOMAL LARGE SUBUNIT PSEUDOURIDINE SYNTHASE B"/>
    <property type="match status" value="1"/>
</dbReference>
<dbReference type="InterPro" id="IPR002942">
    <property type="entry name" value="S4_RNA-bd"/>
</dbReference>
<keyword evidence="10" id="KW-1185">Reference proteome</keyword>
<dbReference type="SMART" id="SM00363">
    <property type="entry name" value="S4"/>
    <property type="match status" value="1"/>
</dbReference>
<dbReference type="NCBIfam" id="TIGR00093">
    <property type="entry name" value="pseudouridine synthase"/>
    <property type="match status" value="1"/>
</dbReference>
<dbReference type="PROSITE" id="PS01149">
    <property type="entry name" value="PSI_RSU"/>
    <property type="match status" value="1"/>
</dbReference>
<evidence type="ECO:0000256" key="5">
    <source>
        <dbReference type="PROSITE-ProRule" id="PRU00182"/>
    </source>
</evidence>
<dbReference type="Gene3D" id="3.10.290.10">
    <property type="entry name" value="RNA-binding S4 domain"/>
    <property type="match status" value="1"/>
</dbReference>
<evidence type="ECO:0000313" key="10">
    <source>
        <dbReference type="Proteomes" id="UP001595528"/>
    </source>
</evidence>
<dbReference type="InterPro" id="IPR050343">
    <property type="entry name" value="RsuA_PseudoU_synthase"/>
</dbReference>
<gene>
    <name evidence="9" type="ORF">ACFOGJ_16945</name>
</gene>
<dbReference type="Pfam" id="PF00849">
    <property type="entry name" value="PseudoU_synth_2"/>
    <property type="match status" value="1"/>
</dbReference>
<evidence type="ECO:0000256" key="2">
    <source>
        <dbReference type="ARBA" id="ARBA00008348"/>
    </source>
</evidence>
<feature type="region of interest" description="Disordered" evidence="7">
    <location>
        <begin position="1"/>
        <end position="24"/>
    </location>
</feature>
<dbReference type="InterPro" id="IPR018496">
    <property type="entry name" value="PsdUridine_synth_RsuA/RluB_CS"/>
</dbReference>
<organism evidence="9 10">
    <name type="scientific">Marinibaculum pumilum</name>
    <dbReference type="NCBI Taxonomy" id="1766165"/>
    <lineage>
        <taxon>Bacteria</taxon>
        <taxon>Pseudomonadati</taxon>
        <taxon>Pseudomonadota</taxon>
        <taxon>Alphaproteobacteria</taxon>
        <taxon>Rhodospirillales</taxon>
        <taxon>Rhodospirillaceae</taxon>
        <taxon>Marinibaculum</taxon>
    </lineage>
</organism>
<dbReference type="Proteomes" id="UP001595528">
    <property type="component" value="Unassembled WGS sequence"/>
</dbReference>
<dbReference type="Gene3D" id="3.30.70.1560">
    <property type="entry name" value="Alpha-L RNA-binding motif"/>
    <property type="match status" value="1"/>
</dbReference>
<dbReference type="InterPro" id="IPR042092">
    <property type="entry name" value="PsdUridine_s_RsuA/RluB/E/F_cat"/>
</dbReference>
<dbReference type="SUPFAM" id="SSF55174">
    <property type="entry name" value="Alpha-L RNA-binding motif"/>
    <property type="match status" value="1"/>
</dbReference>
<sequence>MSGKTKTPPPSSPPSADISGADPAAERIAKRLARAGIASRREAERLIAEGRVEIDGVTIDSPAVKVTDTQEIRVDGEAIGGAQPVRLWLFHKPPGLMTTRRDPQGRATIFDNLPQDMPYTVSIGRLDLNSEGLLLLTTSGALARYLELPATGWTRRYRARVFGRPDAAAIAALAAGVTVDGEAFGPIQVSIDEAGKGPGGTKGGRGEAQDRRTSGANTWITVALKEGRNREVRRALQAVGHSVSRLIRTAYGPFQLGQLPRGATREAPRRVLREALGAARLAEIEAGRTPAAGTGRGAG</sequence>
<name>A0ABV7L304_9PROT</name>
<evidence type="ECO:0000256" key="7">
    <source>
        <dbReference type="SAM" id="MobiDB-lite"/>
    </source>
</evidence>
<evidence type="ECO:0000313" key="9">
    <source>
        <dbReference type="EMBL" id="MFC3228934.1"/>
    </source>
</evidence>
<comment type="caution">
    <text evidence="9">The sequence shown here is derived from an EMBL/GenBank/DDBJ whole genome shotgun (WGS) entry which is preliminary data.</text>
</comment>